<proteinExistence type="predicted"/>
<protein>
    <submittedName>
        <fullName evidence="2">Uncharacterized protein</fullName>
    </submittedName>
</protein>
<comment type="caution">
    <text evidence="2">The sequence shown here is derived from an EMBL/GenBank/DDBJ whole genome shotgun (WGS) entry which is preliminary data.</text>
</comment>
<evidence type="ECO:0000256" key="1">
    <source>
        <dbReference type="SAM" id="MobiDB-lite"/>
    </source>
</evidence>
<name>A0A1E3HJD7_9TREE</name>
<gene>
    <name evidence="2" type="ORF">L198_08062</name>
</gene>
<feature type="compositionally biased region" description="Polar residues" evidence="1">
    <location>
        <begin position="40"/>
        <end position="49"/>
    </location>
</feature>
<reference evidence="2 3" key="1">
    <citation type="submission" date="2016-06" db="EMBL/GenBank/DDBJ databases">
        <title>Evolution of pathogenesis and genome organization in the Tremellales.</title>
        <authorList>
            <person name="Cuomo C."/>
            <person name="Litvintseva A."/>
            <person name="Heitman J."/>
            <person name="Chen Y."/>
            <person name="Sun S."/>
            <person name="Springer D."/>
            <person name="Dromer F."/>
            <person name="Young S."/>
            <person name="Zeng Q."/>
            <person name="Chapman S."/>
            <person name="Gujja S."/>
            <person name="Saif S."/>
            <person name="Birren B."/>
        </authorList>
    </citation>
    <scope>NUCLEOTIDE SEQUENCE [LARGE SCALE GENOMIC DNA]</scope>
    <source>
        <strain evidence="2 3">CBS 7118</strain>
    </source>
</reference>
<feature type="compositionally biased region" description="Basic and acidic residues" evidence="1">
    <location>
        <begin position="14"/>
        <end position="23"/>
    </location>
</feature>
<dbReference type="EMBL" id="AWGH01000051">
    <property type="protein sequence ID" value="ODN76467.1"/>
    <property type="molecule type" value="Genomic_DNA"/>
</dbReference>
<evidence type="ECO:0000313" key="3">
    <source>
        <dbReference type="Proteomes" id="UP000094819"/>
    </source>
</evidence>
<dbReference type="GeneID" id="30197273"/>
<sequence>MADHTVIVQFKKASSPEDRKKAISELTSKGAKIVSDENADSTSMSPSHIKSNRLGGKGKNES</sequence>
<dbReference type="OrthoDB" id="2568684at2759"/>
<dbReference type="Proteomes" id="UP000094819">
    <property type="component" value="Unassembled WGS sequence"/>
</dbReference>
<dbReference type="AlphaFoldDB" id="A0A1E3HJD7"/>
<feature type="region of interest" description="Disordered" evidence="1">
    <location>
        <begin position="1"/>
        <end position="62"/>
    </location>
</feature>
<dbReference type="RefSeq" id="XP_019027982.1">
    <property type="nucleotide sequence ID" value="XM_019180035.1"/>
</dbReference>
<organism evidence="2 3">
    <name type="scientific">Cryptococcus wingfieldii CBS 7118</name>
    <dbReference type="NCBI Taxonomy" id="1295528"/>
    <lineage>
        <taxon>Eukaryota</taxon>
        <taxon>Fungi</taxon>
        <taxon>Dikarya</taxon>
        <taxon>Basidiomycota</taxon>
        <taxon>Agaricomycotina</taxon>
        <taxon>Tremellomycetes</taxon>
        <taxon>Tremellales</taxon>
        <taxon>Cryptococcaceae</taxon>
        <taxon>Cryptococcus</taxon>
    </lineage>
</organism>
<keyword evidence="3" id="KW-1185">Reference proteome</keyword>
<accession>A0A1E3HJD7</accession>
<evidence type="ECO:0000313" key="2">
    <source>
        <dbReference type="EMBL" id="ODN76467.1"/>
    </source>
</evidence>